<organism evidence="14 15">
    <name type="scientific">Podarcis muralis</name>
    <name type="common">Wall lizard</name>
    <name type="synonym">Lacerta muralis</name>
    <dbReference type="NCBI Taxonomy" id="64176"/>
    <lineage>
        <taxon>Eukaryota</taxon>
        <taxon>Metazoa</taxon>
        <taxon>Chordata</taxon>
        <taxon>Craniata</taxon>
        <taxon>Vertebrata</taxon>
        <taxon>Euteleostomi</taxon>
        <taxon>Lepidosauria</taxon>
        <taxon>Squamata</taxon>
        <taxon>Bifurcata</taxon>
        <taxon>Unidentata</taxon>
        <taxon>Episquamata</taxon>
        <taxon>Laterata</taxon>
        <taxon>Lacertibaenia</taxon>
        <taxon>Lacertidae</taxon>
        <taxon>Podarcis</taxon>
    </lineage>
</organism>
<keyword evidence="8" id="KW-0297">G-protein coupled receptor</keyword>
<protein>
    <recommendedName>
        <fullName evidence="13">G-protein coupled receptors family 1 profile domain-containing protein</fullName>
    </recommendedName>
</protein>
<proteinExistence type="predicted"/>
<evidence type="ECO:0000313" key="15">
    <source>
        <dbReference type="Proteomes" id="UP000472272"/>
    </source>
</evidence>
<feature type="transmembrane region" description="Helical" evidence="12">
    <location>
        <begin position="262"/>
        <end position="283"/>
    </location>
</feature>
<feature type="transmembrane region" description="Helical" evidence="12">
    <location>
        <begin position="325"/>
        <end position="342"/>
    </location>
</feature>
<dbReference type="GO" id="GO:0004930">
    <property type="term" value="F:G protein-coupled receptor activity"/>
    <property type="evidence" value="ECO:0007669"/>
    <property type="project" value="UniProtKB-KW"/>
</dbReference>
<keyword evidence="7" id="KW-0157">Chromophore</keyword>
<feature type="domain" description="G-protein coupled receptors family 1 profile" evidence="13">
    <location>
        <begin position="144"/>
        <end position="318"/>
    </location>
</feature>
<evidence type="ECO:0000256" key="5">
    <source>
        <dbReference type="ARBA" id="ARBA00022925"/>
    </source>
</evidence>
<evidence type="ECO:0000256" key="11">
    <source>
        <dbReference type="ARBA" id="ARBA00023224"/>
    </source>
</evidence>
<dbReference type="InterPro" id="IPR017452">
    <property type="entry name" value="GPCR_Rhodpsn_7TM"/>
</dbReference>
<dbReference type="GO" id="GO:0016020">
    <property type="term" value="C:membrane"/>
    <property type="evidence" value="ECO:0007669"/>
    <property type="project" value="UniProtKB-SubCell"/>
</dbReference>
<evidence type="ECO:0000256" key="3">
    <source>
        <dbReference type="ARBA" id="ARBA00022606"/>
    </source>
</evidence>
<feature type="transmembrane region" description="Helical" evidence="12">
    <location>
        <begin position="222"/>
        <end position="242"/>
    </location>
</feature>
<keyword evidence="11" id="KW-0807">Transducer</keyword>
<evidence type="ECO:0000256" key="9">
    <source>
        <dbReference type="ARBA" id="ARBA00023136"/>
    </source>
</evidence>
<dbReference type="SUPFAM" id="SSF81321">
    <property type="entry name" value="Family A G protein-coupled receptor-like"/>
    <property type="match status" value="1"/>
</dbReference>
<feature type="transmembrane region" description="Helical" evidence="12">
    <location>
        <begin position="134"/>
        <end position="154"/>
    </location>
</feature>
<dbReference type="GeneTree" id="ENSGT01030000234549"/>
<comment type="subcellular location">
    <subcellularLocation>
        <location evidence="1">Membrane</location>
        <topology evidence="1">Multi-pass membrane protein</topology>
    </subcellularLocation>
</comment>
<keyword evidence="10" id="KW-0675">Receptor</keyword>
<evidence type="ECO:0000256" key="1">
    <source>
        <dbReference type="ARBA" id="ARBA00004141"/>
    </source>
</evidence>
<feature type="transmembrane region" description="Helical" evidence="12">
    <location>
        <begin position="175"/>
        <end position="194"/>
    </location>
</feature>
<dbReference type="GO" id="GO:0009881">
    <property type="term" value="F:photoreceptor activity"/>
    <property type="evidence" value="ECO:0007669"/>
    <property type="project" value="UniProtKB-KW"/>
</dbReference>
<dbReference type="InterPro" id="IPR027430">
    <property type="entry name" value="Retinal_BS"/>
</dbReference>
<dbReference type="InterPro" id="IPR000276">
    <property type="entry name" value="GPCR_Rhodpsn"/>
</dbReference>
<dbReference type="Gene3D" id="1.20.1070.10">
    <property type="entry name" value="Rhodopsin 7-helix transmembrane proteins"/>
    <property type="match status" value="1"/>
</dbReference>
<evidence type="ECO:0000256" key="2">
    <source>
        <dbReference type="ARBA" id="ARBA00022543"/>
    </source>
</evidence>
<keyword evidence="15" id="KW-1185">Reference proteome</keyword>
<evidence type="ECO:0000256" key="8">
    <source>
        <dbReference type="ARBA" id="ARBA00023040"/>
    </source>
</evidence>
<dbReference type="PRINTS" id="PR00237">
    <property type="entry name" value="GPCRRHODOPSN"/>
</dbReference>
<reference evidence="14" key="3">
    <citation type="submission" date="2025-09" db="UniProtKB">
        <authorList>
            <consortium name="Ensembl"/>
        </authorList>
    </citation>
    <scope>IDENTIFICATION</scope>
</reference>
<dbReference type="PROSITE" id="PS50262">
    <property type="entry name" value="G_PROTEIN_RECEP_F1_2"/>
    <property type="match status" value="1"/>
</dbReference>
<evidence type="ECO:0000256" key="4">
    <source>
        <dbReference type="ARBA" id="ARBA00022692"/>
    </source>
</evidence>
<keyword evidence="4 12" id="KW-0812">Transmembrane</keyword>
<keyword evidence="9 12" id="KW-0472">Membrane</keyword>
<dbReference type="PROSITE" id="PS00238">
    <property type="entry name" value="OPSIN"/>
    <property type="match status" value="1"/>
</dbReference>
<evidence type="ECO:0000256" key="7">
    <source>
        <dbReference type="ARBA" id="ARBA00022991"/>
    </source>
</evidence>
<dbReference type="Proteomes" id="UP000472272">
    <property type="component" value="Chromosome 2"/>
</dbReference>
<evidence type="ECO:0000256" key="6">
    <source>
        <dbReference type="ARBA" id="ARBA00022989"/>
    </source>
</evidence>
<keyword evidence="2" id="KW-0600">Photoreceptor protein</keyword>
<accession>A0A670ILB5</accession>
<evidence type="ECO:0000259" key="13">
    <source>
        <dbReference type="PROSITE" id="PS50262"/>
    </source>
</evidence>
<evidence type="ECO:0000313" key="14">
    <source>
        <dbReference type="Ensembl" id="ENSPMRP00000012843.1"/>
    </source>
</evidence>
<feature type="transmembrane region" description="Helical" evidence="12">
    <location>
        <begin position="73"/>
        <end position="98"/>
    </location>
</feature>
<evidence type="ECO:0000256" key="12">
    <source>
        <dbReference type="SAM" id="Phobius"/>
    </source>
</evidence>
<dbReference type="PANTHER" id="PTHR24240">
    <property type="entry name" value="OPSIN"/>
    <property type="match status" value="1"/>
</dbReference>
<keyword evidence="3" id="KW-0716">Sensory transduction</keyword>
<reference evidence="14" key="2">
    <citation type="submission" date="2025-08" db="UniProtKB">
        <authorList>
            <consortium name="Ensembl"/>
        </authorList>
    </citation>
    <scope>IDENTIFICATION</scope>
</reference>
<keyword evidence="5" id="KW-0681">Retinal protein</keyword>
<keyword evidence="6 12" id="KW-1133">Transmembrane helix</keyword>
<name>A0A670ILB5_PODMU</name>
<evidence type="ECO:0000256" key="10">
    <source>
        <dbReference type="ARBA" id="ARBA00023170"/>
    </source>
</evidence>
<dbReference type="Pfam" id="PF00001">
    <property type="entry name" value="7tm_1"/>
    <property type="match status" value="1"/>
</dbReference>
<dbReference type="GO" id="GO:0007602">
    <property type="term" value="P:phototransduction"/>
    <property type="evidence" value="ECO:0007669"/>
    <property type="project" value="UniProtKB-KW"/>
</dbReference>
<sequence>MYYCIFQRVSFVRDIIGELRELIILCTGITSCKQNGKMNHSLFSSNASTSLGPNVTCNAITCLDHVRERKYKFGLGVLMILGTLLGIWFNGTIILLTIKHKFLRAPINYAVVNLSVADMGSIPGFHPPENKRALILPLPTVGLVALWSVVVCAVERYLVVCRPFKGIQFGKKHALLTLLFTWLWCIMWTLPPLFGWSSYDVEGIASNCALAWHREDWNSRSYHLSLFVWCFLLPLALILWSYGKLIYVLKQSNSTQRAETQVTKTVVIMILAFLLSWVPYAAFALTRVVNPEVIMGPQIQSIPMYMAKTGTVYNPVIYICLNKQLIAHTLLFLVVVVAGIRLSQGTTECASRDEVKPLG</sequence>
<reference evidence="14 15" key="1">
    <citation type="journal article" date="2019" name="Proc. Natl. Acad. Sci. U.S.A.">
        <title>Regulatory changes in pterin and carotenoid genes underlie balanced color polymorphisms in the wall lizard.</title>
        <authorList>
            <person name="Andrade P."/>
            <person name="Pinho C."/>
            <person name="Perez I de Lanuza G."/>
            <person name="Afonso S."/>
            <person name="Brejcha J."/>
            <person name="Rubin C.J."/>
            <person name="Wallerman O."/>
            <person name="Pereira P."/>
            <person name="Sabatino S.J."/>
            <person name="Bellati A."/>
            <person name="Pellitteri-Rosa D."/>
            <person name="Bosakova Z."/>
            <person name="Bunikis I."/>
            <person name="Carretero M.A."/>
            <person name="Feiner N."/>
            <person name="Marsik P."/>
            <person name="Pauperio F."/>
            <person name="Salvi D."/>
            <person name="Soler L."/>
            <person name="While G.M."/>
            <person name="Uller T."/>
            <person name="Font E."/>
            <person name="Andersson L."/>
            <person name="Carneiro M."/>
        </authorList>
    </citation>
    <scope>NUCLEOTIDE SEQUENCE</scope>
</reference>
<dbReference type="AlphaFoldDB" id="A0A670ILB5"/>
<dbReference type="InterPro" id="IPR050125">
    <property type="entry name" value="GPCR_opsins"/>
</dbReference>
<dbReference type="Ensembl" id="ENSPMRT00000013715.1">
    <property type="protein sequence ID" value="ENSPMRP00000012843.1"/>
    <property type="gene ID" value="ENSPMRG00000008588.1"/>
</dbReference>